<accession>A0A3R7PZG3</accession>
<dbReference type="SUPFAM" id="SSF52047">
    <property type="entry name" value="RNI-like"/>
    <property type="match status" value="1"/>
</dbReference>
<dbReference type="AlphaFoldDB" id="A0A3R7PZG3"/>
<evidence type="ECO:0000313" key="2">
    <source>
        <dbReference type="Proteomes" id="UP000283509"/>
    </source>
</evidence>
<dbReference type="OrthoDB" id="6350214at2759"/>
<dbReference type="EMBL" id="QCYY01000894">
    <property type="protein sequence ID" value="ROT82030.1"/>
    <property type="molecule type" value="Genomic_DNA"/>
</dbReference>
<reference evidence="1 2" key="1">
    <citation type="submission" date="2018-04" db="EMBL/GenBank/DDBJ databases">
        <authorList>
            <person name="Zhang X."/>
            <person name="Yuan J."/>
            <person name="Li F."/>
            <person name="Xiang J."/>
        </authorList>
    </citation>
    <scope>NUCLEOTIDE SEQUENCE [LARGE SCALE GENOMIC DNA]</scope>
    <source>
        <tissue evidence="1">Muscle</tissue>
    </source>
</reference>
<sequence>MKLIPNLTHIVVLNLSMTETIDQVLELIGLNCPEIRELDVSHTAISERGLPRLCYDEATERPLCQKLTKICVLGCVHHPAAGELPAAKLTKICVLGCVITPRPVSFLLQYIPTLREMDYDNVSSPICVLGCVITPRPVSFLLQYIPTLREMDYDNLPPSPSATFPFLPFLLSAHPAITLAAHTFPKIKIVQSRLQLRRENPMTSFFRPRELRHFPPFRPKFGAAAIAIMAATRTQDNSCLRGGESAKNSWSRVIKKEDNLDCFWGVLIACYWVYGVFNVMKEWGLTPANIGTCEKLHLRVLTSTNEVVDPEDVDTAIELCPYATNFTLSNAYVDNDVLYKVMRMENLTHLRITNSEGLTLDFHEGVLPVLTVKGHQLHSLLLVNFTTVDVAGESGVTEGWGGGRGGGGVGGGVGGR</sequence>
<evidence type="ECO:0000313" key="1">
    <source>
        <dbReference type="EMBL" id="ROT82030.1"/>
    </source>
</evidence>
<organism evidence="1 2">
    <name type="scientific">Penaeus vannamei</name>
    <name type="common">Whiteleg shrimp</name>
    <name type="synonym">Litopenaeus vannamei</name>
    <dbReference type="NCBI Taxonomy" id="6689"/>
    <lineage>
        <taxon>Eukaryota</taxon>
        <taxon>Metazoa</taxon>
        <taxon>Ecdysozoa</taxon>
        <taxon>Arthropoda</taxon>
        <taxon>Crustacea</taxon>
        <taxon>Multicrustacea</taxon>
        <taxon>Malacostraca</taxon>
        <taxon>Eumalacostraca</taxon>
        <taxon>Eucarida</taxon>
        <taxon>Decapoda</taxon>
        <taxon>Dendrobranchiata</taxon>
        <taxon>Penaeoidea</taxon>
        <taxon>Penaeidae</taxon>
        <taxon>Penaeus</taxon>
    </lineage>
</organism>
<reference evidence="1 2" key="2">
    <citation type="submission" date="2019-01" db="EMBL/GenBank/DDBJ databases">
        <title>The decoding of complex shrimp genome reveals the adaptation for benthos swimmer, frequently molting mechanism and breeding impact on genome.</title>
        <authorList>
            <person name="Sun Y."/>
            <person name="Gao Y."/>
            <person name="Yu Y."/>
        </authorList>
    </citation>
    <scope>NUCLEOTIDE SEQUENCE [LARGE SCALE GENOMIC DNA]</scope>
    <source>
        <tissue evidence="1">Muscle</tissue>
    </source>
</reference>
<comment type="caution">
    <text evidence="1">The sequence shown here is derived from an EMBL/GenBank/DDBJ whole genome shotgun (WGS) entry which is preliminary data.</text>
</comment>
<dbReference type="Gene3D" id="3.80.10.10">
    <property type="entry name" value="Ribonuclease Inhibitor"/>
    <property type="match status" value="1"/>
</dbReference>
<protein>
    <submittedName>
        <fullName evidence="1">Uncharacterized protein</fullName>
    </submittedName>
</protein>
<name>A0A3R7PZG3_PENVA</name>
<keyword evidence="2" id="KW-1185">Reference proteome</keyword>
<proteinExistence type="predicted"/>
<dbReference type="InterPro" id="IPR032675">
    <property type="entry name" value="LRR_dom_sf"/>
</dbReference>
<dbReference type="STRING" id="6689.A0A3R7PZG3"/>
<gene>
    <name evidence="1" type="ORF">C7M84_024818</name>
</gene>
<dbReference type="Proteomes" id="UP000283509">
    <property type="component" value="Unassembled WGS sequence"/>
</dbReference>